<sequence>MCGRVRCAGATWMLMGTSTIRCSSVIWNRRGWHALRRCAVRHRCRCWWSLILVANSSRKLSFQRRWRCARCSRMCAAVRWRLRRRFGAAGDAAQHHGFSWCAWMPCAANRLASRRISPRGWPLRRICSNAVGWIGGKSVFIPLGGVSVYPAWRSQCLSRLGKDTFVKILSCFNRLWFLNITMIPQTFPMFLYQRNIYKNEENHVVDVVCS</sequence>
<dbReference type="Proteomes" id="UP000254572">
    <property type="component" value="Unassembled WGS sequence"/>
</dbReference>
<gene>
    <name evidence="1" type="ORF">NCTC13294_02134</name>
</gene>
<accession>A0A381EDC7</accession>
<evidence type="ECO:0000313" key="2">
    <source>
        <dbReference type="Proteomes" id="UP000254572"/>
    </source>
</evidence>
<reference evidence="1 2" key="1">
    <citation type="submission" date="2018-06" db="EMBL/GenBank/DDBJ databases">
        <authorList>
            <consortium name="Pathogen Informatics"/>
            <person name="Doyle S."/>
        </authorList>
    </citation>
    <scope>NUCLEOTIDE SEQUENCE [LARGE SCALE GENOMIC DNA]</scope>
    <source>
        <strain evidence="1 2">NCTC13294</strain>
    </source>
</reference>
<dbReference type="EMBL" id="UFUW01000001">
    <property type="protein sequence ID" value="SUX24889.1"/>
    <property type="molecule type" value="Genomic_DNA"/>
</dbReference>
<keyword evidence="2" id="KW-1185">Reference proteome</keyword>
<proteinExistence type="predicted"/>
<evidence type="ECO:0000313" key="1">
    <source>
        <dbReference type="EMBL" id="SUX24889.1"/>
    </source>
</evidence>
<organism evidence="1 2">
    <name type="scientific">Cardiobacterium valvarum</name>
    <dbReference type="NCBI Taxonomy" id="194702"/>
    <lineage>
        <taxon>Bacteria</taxon>
        <taxon>Pseudomonadati</taxon>
        <taxon>Pseudomonadota</taxon>
        <taxon>Gammaproteobacteria</taxon>
        <taxon>Cardiobacteriales</taxon>
        <taxon>Cardiobacteriaceae</taxon>
        <taxon>Cardiobacterium</taxon>
    </lineage>
</organism>
<dbReference type="AlphaFoldDB" id="A0A381EDC7"/>
<protein>
    <submittedName>
        <fullName evidence="1">Uncharacterized protein</fullName>
    </submittedName>
</protein>
<name>A0A381EDC7_9GAMM</name>